<dbReference type="PANTHER" id="PTHR23355:SF35">
    <property type="entry name" value="EXOSOME COMPLEX EXONUCLEASE RRP44"/>
    <property type="match status" value="1"/>
</dbReference>
<dbReference type="SMART" id="SM00955">
    <property type="entry name" value="RNB"/>
    <property type="match status" value="1"/>
</dbReference>
<protein>
    <submittedName>
        <fullName evidence="2">RRP44</fullName>
    </submittedName>
</protein>
<dbReference type="Pfam" id="PF00773">
    <property type="entry name" value="RNB"/>
    <property type="match status" value="1"/>
</dbReference>
<gene>
    <name evidence="2" type="primary">RRP44</name>
    <name evidence="2" type="ORF">A0H76_1289</name>
</gene>
<dbReference type="InterPro" id="IPR012340">
    <property type="entry name" value="NA-bd_OB-fold"/>
</dbReference>
<dbReference type="GO" id="GO:0000177">
    <property type="term" value="C:cytoplasmic exosome (RNase complex)"/>
    <property type="evidence" value="ECO:0007669"/>
    <property type="project" value="TreeGrafter"/>
</dbReference>
<dbReference type="GO" id="GO:0071031">
    <property type="term" value="P:nuclear mRNA surveillance of mRNA 3'-end processing"/>
    <property type="evidence" value="ECO:0007669"/>
    <property type="project" value="TreeGrafter"/>
</dbReference>
<dbReference type="SUPFAM" id="SSF50249">
    <property type="entry name" value="Nucleic acid-binding proteins"/>
    <property type="match status" value="1"/>
</dbReference>
<dbReference type="GO" id="GO:0000176">
    <property type="term" value="C:nuclear exosome (RNase complex)"/>
    <property type="evidence" value="ECO:0007669"/>
    <property type="project" value="TreeGrafter"/>
</dbReference>
<dbReference type="GO" id="GO:0004519">
    <property type="term" value="F:endonuclease activity"/>
    <property type="evidence" value="ECO:0007669"/>
    <property type="project" value="TreeGrafter"/>
</dbReference>
<dbReference type="Proteomes" id="UP000192501">
    <property type="component" value="Unassembled WGS sequence"/>
</dbReference>
<dbReference type="GO" id="GO:0003723">
    <property type="term" value="F:RNA binding"/>
    <property type="evidence" value="ECO:0007669"/>
    <property type="project" value="InterPro"/>
</dbReference>
<dbReference type="VEuPathDB" id="MicrosporidiaDB:A0H76_1289"/>
<accession>A0A1X0QHL0</accession>
<reference evidence="2 3" key="1">
    <citation type="journal article" date="2017" name="Environ. Microbiol.">
        <title>Decay of the glycolytic pathway and adaptation to intranuclear parasitism within Enterocytozoonidae microsporidia.</title>
        <authorList>
            <person name="Wiredu Boakye D."/>
            <person name="Jaroenlak P."/>
            <person name="Prachumwat A."/>
            <person name="Williams T.A."/>
            <person name="Bateman K.S."/>
            <person name="Itsathitphaisarn O."/>
            <person name="Sritunyalucksana K."/>
            <person name="Paszkiewicz K.H."/>
            <person name="Moore K.A."/>
            <person name="Stentiford G.D."/>
            <person name="Williams B.A."/>
        </authorList>
    </citation>
    <scope>NUCLEOTIDE SEQUENCE [LARGE SCALE GENOMIC DNA]</scope>
    <source>
        <strain evidence="3">canceri</strain>
    </source>
</reference>
<dbReference type="GO" id="GO:0016075">
    <property type="term" value="P:rRNA catabolic process"/>
    <property type="evidence" value="ECO:0007669"/>
    <property type="project" value="TreeGrafter"/>
</dbReference>
<dbReference type="VEuPathDB" id="MicrosporidiaDB:HERIO_1865"/>
<evidence type="ECO:0000313" key="2">
    <source>
        <dbReference type="EMBL" id="ORD99175.1"/>
    </source>
</evidence>
<dbReference type="PANTHER" id="PTHR23355">
    <property type="entry name" value="RIBONUCLEASE"/>
    <property type="match status" value="1"/>
</dbReference>
<dbReference type="EMBL" id="LTAI01000277">
    <property type="protein sequence ID" value="ORD99175.1"/>
    <property type="molecule type" value="Genomic_DNA"/>
</dbReference>
<dbReference type="GO" id="GO:0000175">
    <property type="term" value="F:3'-5'-RNA exonuclease activity"/>
    <property type="evidence" value="ECO:0007669"/>
    <property type="project" value="TreeGrafter"/>
</dbReference>
<comment type="caution">
    <text evidence="2">The sequence shown here is derived from an EMBL/GenBank/DDBJ whole genome shotgun (WGS) entry which is preliminary data.</text>
</comment>
<evidence type="ECO:0000259" key="1">
    <source>
        <dbReference type="SMART" id="SM00955"/>
    </source>
</evidence>
<name>A0A1X0QHL0_9MICR</name>
<dbReference type="AlphaFoldDB" id="A0A1X0QHL0"/>
<dbReference type="InterPro" id="IPR050180">
    <property type="entry name" value="RNR_Ribonuclease"/>
</dbReference>
<feature type="domain" description="RNB" evidence="1">
    <location>
        <begin position="350"/>
        <end position="650"/>
    </location>
</feature>
<dbReference type="InterPro" id="IPR001900">
    <property type="entry name" value="RNase_II/R"/>
</dbReference>
<evidence type="ECO:0000313" key="3">
    <source>
        <dbReference type="Proteomes" id="UP000192501"/>
    </source>
</evidence>
<proteinExistence type="predicted"/>
<sequence>MIKEPLYSNKSIKHQKIDEIKINNSDTKVISYYKQYNSGQVKNIPIEIYKSDNLFKPDTIYHLITYEMLKSFPSLILIEFINPLIIFYDKITLPRSIQYFLNEFKNKYSVYNTTDFINKEDFTEITRTFDYLSIIKELNEKYKESEFKLLDKNYSQLVKDLFNNPILPVNFLSKDTIDDVEVKVGTLLLNMYDLTKGIIRIDKKRIRIFNNTKYFHLDKLNVFDIETDDEVDINTIVHGLTKPKTRVFVGTVLVCNDTLRIIPLDQRYVYDFHYYSENINYYHNKKVHCCLFGERIQIFDILGESSNFDVEINSVMKNFFIDYVQIENNNVKDIEIDKLPVKEHKVDSDRIDFREKYIFSIDPPGCTDIDDALHIDEYKDYIEVGVHIADVSEYVLPNTEIDDIARYRATTVYFNEYRIDMLPPYLSSGECSLIENKERCALSCIFKFTKEFDLISYEFFNTLIINKRNFSYEESENIYKSGEGEISYKVGLLMKISERLKLNRTLNGALELNANNSTSSLIEEFMLLTNMKSAEFMLTHYPEYSLLRKHPKVDEVNIINIINGNNDILIDKSKEDKRNILNDFIKNSNIPVVKDLVIKSMNQAYYFCSSTEVDYRHYGIAAEIFTHFTSPIRRYVDLLVHRIIKSILRGMRFTDIKYLDKENINWMNWRNRNAKNASRIINELYLLKDGSVNKNIYKGIVCTIEDSFCIVHIKELSLSGILLDKNNVKLYDEIDVVVTSNFEYYSVHRKILLKAVL</sequence>
<organism evidence="2 3">
    <name type="scientific">Hepatospora eriocheir</name>
    <dbReference type="NCBI Taxonomy" id="1081669"/>
    <lineage>
        <taxon>Eukaryota</taxon>
        <taxon>Fungi</taxon>
        <taxon>Fungi incertae sedis</taxon>
        <taxon>Microsporidia</taxon>
        <taxon>Hepatosporidae</taxon>
        <taxon>Hepatospora</taxon>
    </lineage>
</organism>